<dbReference type="SUPFAM" id="SSF52540">
    <property type="entry name" value="P-loop containing nucleoside triphosphate hydrolases"/>
    <property type="match status" value="2"/>
</dbReference>
<dbReference type="InParanoid" id="K5Y0U1"/>
<dbReference type="KEGG" id="abp:AGABI1DRAFT125790"/>
<keyword evidence="2" id="KW-0378">Hydrolase</keyword>
<dbReference type="Pfam" id="PF00176">
    <property type="entry name" value="SNF2-rel_dom"/>
    <property type="match status" value="1"/>
</dbReference>
<dbReference type="HOGENOM" id="CLU_267960_0_0_1"/>
<dbReference type="PROSITE" id="PS51194">
    <property type="entry name" value="HELICASE_CTER"/>
    <property type="match status" value="1"/>
</dbReference>
<dbReference type="OrthoDB" id="3270319at2759"/>
<keyword evidence="1" id="KW-0547">Nucleotide-binding</keyword>
<feature type="region of interest" description="Disordered" evidence="4">
    <location>
        <begin position="833"/>
        <end position="890"/>
    </location>
</feature>
<feature type="domain" description="Helicase ATP-binding" evidence="5">
    <location>
        <begin position="274"/>
        <end position="498"/>
    </location>
</feature>
<evidence type="ECO:0000259" key="6">
    <source>
        <dbReference type="PROSITE" id="PS51194"/>
    </source>
</evidence>
<evidence type="ECO:0000256" key="3">
    <source>
        <dbReference type="ARBA" id="ARBA00022840"/>
    </source>
</evidence>
<evidence type="ECO:0000259" key="5">
    <source>
        <dbReference type="PROSITE" id="PS51192"/>
    </source>
</evidence>
<feature type="region of interest" description="Disordered" evidence="4">
    <location>
        <begin position="1067"/>
        <end position="1228"/>
    </location>
</feature>
<dbReference type="eggNOG" id="KOG0386">
    <property type="taxonomic scope" value="Eukaryota"/>
</dbReference>
<dbReference type="SMART" id="SM00487">
    <property type="entry name" value="DEXDc"/>
    <property type="match status" value="1"/>
</dbReference>
<proteinExistence type="predicted"/>
<dbReference type="InterPro" id="IPR014001">
    <property type="entry name" value="Helicase_ATP-bd"/>
</dbReference>
<dbReference type="InterPro" id="IPR038718">
    <property type="entry name" value="SNF2-like_sf"/>
</dbReference>
<dbReference type="Gene3D" id="3.40.50.10810">
    <property type="entry name" value="Tandem AAA-ATPase domain"/>
    <property type="match status" value="1"/>
</dbReference>
<feature type="region of interest" description="Disordered" evidence="4">
    <location>
        <begin position="1005"/>
        <end position="1027"/>
    </location>
</feature>
<feature type="compositionally biased region" description="Basic residues" evidence="4">
    <location>
        <begin position="1214"/>
        <end position="1228"/>
    </location>
</feature>
<keyword evidence="8" id="KW-1185">Reference proteome</keyword>
<dbReference type="InterPro" id="IPR049730">
    <property type="entry name" value="SNF2/RAD54-like_C"/>
</dbReference>
<dbReference type="Gene3D" id="3.40.50.300">
    <property type="entry name" value="P-loop containing nucleotide triphosphate hydrolases"/>
    <property type="match status" value="1"/>
</dbReference>
<dbReference type="CDD" id="cd18793">
    <property type="entry name" value="SF2_C_SNF"/>
    <property type="match status" value="1"/>
</dbReference>
<organism evidence="7 8">
    <name type="scientific">Agaricus bisporus var. burnettii (strain JB137-S8 / ATCC MYA-4627 / FGSC 10392)</name>
    <name type="common">White button mushroom</name>
    <dbReference type="NCBI Taxonomy" id="597362"/>
    <lineage>
        <taxon>Eukaryota</taxon>
        <taxon>Fungi</taxon>
        <taxon>Dikarya</taxon>
        <taxon>Basidiomycota</taxon>
        <taxon>Agaricomycotina</taxon>
        <taxon>Agaricomycetes</taxon>
        <taxon>Agaricomycetidae</taxon>
        <taxon>Agaricales</taxon>
        <taxon>Agaricineae</taxon>
        <taxon>Agaricaceae</taxon>
        <taxon>Agaricus</taxon>
    </lineage>
</organism>
<dbReference type="SMART" id="SM00490">
    <property type="entry name" value="HELICc"/>
    <property type="match status" value="1"/>
</dbReference>
<accession>K5Y0U1</accession>
<dbReference type="InterPro" id="IPR027417">
    <property type="entry name" value="P-loop_NTPase"/>
</dbReference>
<feature type="domain" description="Helicase C-terminal" evidence="6">
    <location>
        <begin position="671"/>
        <end position="831"/>
    </location>
</feature>
<reference evidence="8" key="1">
    <citation type="journal article" date="2012" name="Proc. Natl. Acad. Sci. U.S.A.">
        <title>Genome sequence of the button mushroom Agaricus bisporus reveals mechanisms governing adaptation to a humic-rich ecological niche.</title>
        <authorList>
            <person name="Morin E."/>
            <person name="Kohler A."/>
            <person name="Baker A.R."/>
            <person name="Foulongne-Oriol M."/>
            <person name="Lombard V."/>
            <person name="Nagy L.G."/>
            <person name="Ohm R.A."/>
            <person name="Patyshakuliyeva A."/>
            <person name="Brun A."/>
            <person name="Aerts A.L."/>
            <person name="Bailey A.M."/>
            <person name="Billette C."/>
            <person name="Coutinho P.M."/>
            <person name="Deakin G."/>
            <person name="Doddapaneni H."/>
            <person name="Floudas D."/>
            <person name="Grimwood J."/>
            <person name="Hilden K."/>
            <person name="Kuees U."/>
            <person name="LaButti K.M."/>
            <person name="Lapidus A."/>
            <person name="Lindquist E.A."/>
            <person name="Lucas S.M."/>
            <person name="Murat C."/>
            <person name="Riley R.W."/>
            <person name="Salamov A.A."/>
            <person name="Schmutz J."/>
            <person name="Subramanian V."/>
            <person name="Woesten H.A.B."/>
            <person name="Xu J."/>
            <person name="Eastwood D.C."/>
            <person name="Foster G.D."/>
            <person name="Sonnenberg A.S."/>
            <person name="Cullen D."/>
            <person name="de Vries R.P."/>
            <person name="Lundell T."/>
            <person name="Hibbett D.S."/>
            <person name="Henrissat B."/>
            <person name="Burton K.S."/>
            <person name="Kerrigan R.W."/>
            <person name="Challen M.P."/>
            <person name="Grigoriev I.V."/>
            <person name="Martin F."/>
        </authorList>
    </citation>
    <scope>NUCLEOTIDE SEQUENCE [LARGE SCALE GENOMIC DNA]</scope>
    <source>
        <strain evidence="8">JB137-S8 / ATCC MYA-4627 / FGSC 10392</strain>
    </source>
</reference>
<evidence type="ECO:0000256" key="4">
    <source>
        <dbReference type="SAM" id="MobiDB-lite"/>
    </source>
</evidence>
<evidence type="ECO:0000313" key="7">
    <source>
        <dbReference type="EMBL" id="EKM81400.1"/>
    </source>
</evidence>
<evidence type="ECO:0000256" key="1">
    <source>
        <dbReference type="ARBA" id="ARBA00022741"/>
    </source>
</evidence>
<feature type="compositionally biased region" description="Polar residues" evidence="4">
    <location>
        <begin position="1160"/>
        <end position="1180"/>
    </location>
</feature>
<dbReference type="OMA" id="CARICAH"/>
<sequence>MILDTLGMRLFGHDGFIEGTNVLRSDLRTLLKIFVQRSWCRIRTHINKVKIRAVTVEGTARQAFKDLEDGDPTRAKVNNTIRAVAKWKECAEILNTPESIKVAEDMLDDLQDIMETLGAKVASKKAKKIREPLKISTQALKSLASEEDVTEILNAYHQYFESNIDEGDEMPITDSLAPEIQISLLDDPSRGDFGMEVERKMDPKQLAKSLGFKNYLPFSFNVYRHKFGTSAWEDETLFNFPEEQSLPAFIDFMRLHWHQLAGIHSIIRSIFLEKPDNSHPAGVLIGDEVGLGKTAQSIAFIAFLNQAIYMQENRLRVPPILTARPYLGGDETIPSLPHLILCPGTIAAQWVSELKTLFLPWSVDIFTYDSRVDSPWFWGQEGPIRTSKHKAHNRIVVATHSAIFAEFKKLHNPIRRKDSRPWLIPSTAPSKTVKGTIFGQDFLSIIVDEAHHMRNPGNKHVSTLRLLRQARIKVIMTATPLHTAPKDIASLGRLVGIPHFSDEASHTEEKDDGSTVRRAKKIDDEGATLLREQLRIVRRLQSRCVGHFLRRTVASTNWEGKVLLPLPEPKEIIGLLQLSDREAAIIAERAKAAKDAIESSSKRIQTKKFYLEYRLAVGYAKEDISGLNPEFKTLEDWEPLKSTKMDVCARICAHYLKHDHMDDVHFENGKPVFPVFPEIPGERLPKRRRIIIYSEFPSMAPLLQNVLRLYGVASLAINGEIPFHQRDKRVKDLYDNKHPARVLVFSAVAAVGLNLAIADVVIFFDQPWSSQDERQVRGRAHRQPQKKVVKVIHLLAINSADTVMYSVARGKENMFDAFVNKELADELRSLLEGAVPDDPSENPGMEDDQLGNKKPAVKKTKRRTKQVLASGNQDAGPSATTDVDSSINISDGDRLTLGVNSLDGVGMISGSTATDNEEILAKRDCTKQILPGGNEDNGPDPAINVQGDGIYFISESISSGGIVLDSFPPSYPDTSTENDLVNSFRQTSVSPGSHFDCQDNQVAREREVTPPSLSMLRPPAKRARHGTISEETRSNLVTVEDLPKPASRSVVLLKVSALPKLSSNEQLPITRIPPSQTFPVQSRRRSDQSIMQVQPPSSAIQISSMASSRPAESVAAVREQRRAKPLPQKTPHPTQVERQNLLIPSNPPPPSSREVPSQRVGATQQTCRSQGTTMPSSSNSRRGEPNRLTSADSAINRPRQQGSSAVPPKAALKYNHHQHQQHGPKDKK</sequence>
<feature type="compositionally biased region" description="Low complexity" evidence="4">
    <location>
        <begin position="1094"/>
        <end position="1108"/>
    </location>
</feature>
<feature type="compositionally biased region" description="Polar residues" evidence="4">
    <location>
        <begin position="867"/>
        <end position="889"/>
    </location>
</feature>
<dbReference type="AlphaFoldDB" id="K5Y0U1"/>
<dbReference type="GO" id="GO:0005524">
    <property type="term" value="F:ATP binding"/>
    <property type="evidence" value="ECO:0007669"/>
    <property type="project" value="InterPro"/>
</dbReference>
<gene>
    <name evidence="7" type="ORF">AGABI1DRAFT_125790</name>
</gene>
<dbReference type="Proteomes" id="UP000008493">
    <property type="component" value="Unassembled WGS sequence"/>
</dbReference>
<dbReference type="GeneID" id="18826372"/>
<dbReference type="Pfam" id="PF00271">
    <property type="entry name" value="Helicase_C"/>
    <property type="match status" value="1"/>
</dbReference>
<dbReference type="InterPro" id="IPR000330">
    <property type="entry name" value="SNF2_N"/>
</dbReference>
<feature type="compositionally biased region" description="Polar residues" evidence="4">
    <location>
        <begin position="1067"/>
        <end position="1080"/>
    </location>
</feature>
<protein>
    <submittedName>
        <fullName evidence="7">Uncharacterized protein</fullName>
    </submittedName>
</protein>
<dbReference type="EMBL" id="JH971387">
    <property type="protein sequence ID" value="EKM81400.1"/>
    <property type="molecule type" value="Genomic_DNA"/>
</dbReference>
<dbReference type="PROSITE" id="PS51192">
    <property type="entry name" value="HELICASE_ATP_BIND_1"/>
    <property type="match status" value="1"/>
</dbReference>
<feature type="compositionally biased region" description="Acidic residues" evidence="4">
    <location>
        <begin position="838"/>
        <end position="849"/>
    </location>
</feature>
<dbReference type="PANTHER" id="PTHR10799">
    <property type="entry name" value="SNF2/RAD54 HELICASE FAMILY"/>
    <property type="match status" value="1"/>
</dbReference>
<dbReference type="RefSeq" id="XP_007327331.1">
    <property type="nucleotide sequence ID" value="XM_007327269.1"/>
</dbReference>
<name>K5Y0U1_AGABU</name>
<feature type="compositionally biased region" description="Polar residues" evidence="4">
    <location>
        <begin position="1187"/>
        <end position="1204"/>
    </location>
</feature>
<evidence type="ECO:0000313" key="8">
    <source>
        <dbReference type="Proteomes" id="UP000008493"/>
    </source>
</evidence>
<keyword evidence="3" id="KW-0067">ATP-binding</keyword>
<dbReference type="GO" id="GO:0016787">
    <property type="term" value="F:hydrolase activity"/>
    <property type="evidence" value="ECO:0007669"/>
    <property type="project" value="UniProtKB-KW"/>
</dbReference>
<feature type="compositionally biased region" description="Basic residues" evidence="4">
    <location>
        <begin position="855"/>
        <end position="865"/>
    </location>
</feature>
<evidence type="ECO:0000256" key="2">
    <source>
        <dbReference type="ARBA" id="ARBA00022801"/>
    </source>
</evidence>
<dbReference type="STRING" id="597362.K5Y0U1"/>
<dbReference type="InterPro" id="IPR001650">
    <property type="entry name" value="Helicase_C-like"/>
</dbReference>